<keyword evidence="2" id="KW-0808">Transferase</keyword>
<organism evidence="2 3">
    <name type="scientific">Frankliniella fusca</name>
    <dbReference type="NCBI Taxonomy" id="407009"/>
    <lineage>
        <taxon>Eukaryota</taxon>
        <taxon>Metazoa</taxon>
        <taxon>Ecdysozoa</taxon>
        <taxon>Arthropoda</taxon>
        <taxon>Hexapoda</taxon>
        <taxon>Insecta</taxon>
        <taxon>Pterygota</taxon>
        <taxon>Neoptera</taxon>
        <taxon>Paraneoptera</taxon>
        <taxon>Thysanoptera</taxon>
        <taxon>Terebrantia</taxon>
        <taxon>Thripoidea</taxon>
        <taxon>Thripidae</taxon>
        <taxon>Frankliniella</taxon>
    </lineage>
</organism>
<evidence type="ECO:0000313" key="3">
    <source>
        <dbReference type="Proteomes" id="UP001219518"/>
    </source>
</evidence>
<dbReference type="EMBL" id="JAHWGI010001187">
    <property type="protein sequence ID" value="KAK3924460.1"/>
    <property type="molecule type" value="Genomic_DNA"/>
</dbReference>
<reference evidence="2" key="2">
    <citation type="journal article" date="2023" name="BMC Genomics">
        <title>Pest status, molecular evolution, and epigenetic factors derived from the genome assembly of Frankliniella fusca, a thysanopteran phytovirus vector.</title>
        <authorList>
            <person name="Catto M.A."/>
            <person name="Labadie P.E."/>
            <person name="Jacobson A.L."/>
            <person name="Kennedy G.G."/>
            <person name="Srinivasan R."/>
            <person name="Hunt B.G."/>
        </authorList>
    </citation>
    <scope>NUCLEOTIDE SEQUENCE</scope>
    <source>
        <strain evidence="2">PL_HMW_Pooled</strain>
    </source>
</reference>
<dbReference type="GO" id="GO:0003968">
    <property type="term" value="F:RNA-directed RNA polymerase activity"/>
    <property type="evidence" value="ECO:0007669"/>
    <property type="project" value="UniProtKB-KW"/>
</dbReference>
<feature type="compositionally biased region" description="Basic and acidic residues" evidence="1">
    <location>
        <begin position="35"/>
        <end position="52"/>
    </location>
</feature>
<accession>A0AAE1HN88</accession>
<keyword evidence="2" id="KW-0548">Nucleotidyltransferase</keyword>
<sequence length="158" mass="18071">MITASLDNVSVVCSSNAKRCKTYRENLTVEQKEMDKIKDRERKRLKATERKTGNVSSSKTLPNRSVKSVLKRRLANKVRMKSKRSKMTSDEIAVARAKDKLRKRVPVTSYESSICSSNANFLLDEGSETDRTYEANIQRKFQENFEEYGASNSSELYA</sequence>
<feature type="region of interest" description="Disordered" evidence="1">
    <location>
        <begin position="35"/>
        <end position="66"/>
    </location>
</feature>
<dbReference type="AlphaFoldDB" id="A0AAE1HN88"/>
<gene>
    <name evidence="2" type="ORF">KUF71_012483</name>
</gene>
<reference evidence="2" key="1">
    <citation type="submission" date="2021-07" db="EMBL/GenBank/DDBJ databases">
        <authorList>
            <person name="Catto M.A."/>
            <person name="Jacobson A."/>
            <person name="Kennedy G."/>
            <person name="Labadie P."/>
            <person name="Hunt B.G."/>
            <person name="Srinivasan R."/>
        </authorList>
    </citation>
    <scope>NUCLEOTIDE SEQUENCE</scope>
    <source>
        <strain evidence="2">PL_HMW_Pooled</strain>
        <tissue evidence="2">Head</tissue>
    </source>
</reference>
<comment type="caution">
    <text evidence="2">The sequence shown here is derived from an EMBL/GenBank/DDBJ whole genome shotgun (WGS) entry which is preliminary data.</text>
</comment>
<dbReference type="Proteomes" id="UP001219518">
    <property type="component" value="Unassembled WGS sequence"/>
</dbReference>
<keyword evidence="3" id="KW-1185">Reference proteome</keyword>
<evidence type="ECO:0000313" key="2">
    <source>
        <dbReference type="EMBL" id="KAK3924460.1"/>
    </source>
</evidence>
<proteinExistence type="predicted"/>
<protein>
    <submittedName>
        <fullName evidence="2">RNA-directed RNA polymerase L</fullName>
    </submittedName>
</protein>
<name>A0AAE1HN88_9NEOP</name>
<evidence type="ECO:0000256" key="1">
    <source>
        <dbReference type="SAM" id="MobiDB-lite"/>
    </source>
</evidence>
<feature type="compositionally biased region" description="Polar residues" evidence="1">
    <location>
        <begin position="53"/>
        <end position="66"/>
    </location>
</feature>
<keyword evidence="2" id="KW-0696">RNA-directed RNA polymerase</keyword>